<evidence type="ECO:0008006" key="4">
    <source>
        <dbReference type="Google" id="ProtNLM"/>
    </source>
</evidence>
<evidence type="ECO:0000313" key="3">
    <source>
        <dbReference type="Proteomes" id="UP000249396"/>
    </source>
</evidence>
<feature type="signal peptide" evidence="1">
    <location>
        <begin position="1"/>
        <end position="29"/>
    </location>
</feature>
<keyword evidence="1" id="KW-0732">Signal</keyword>
<reference evidence="2 3" key="1">
    <citation type="journal article" date="2018" name="Aquat. Microb. Ecol.">
        <title>Gammaproteobacterial methanotrophs dominate.</title>
        <authorList>
            <person name="Rissanen A.J."/>
            <person name="Saarenheimo J."/>
            <person name="Tiirola M."/>
            <person name="Peura S."/>
            <person name="Aalto S.L."/>
            <person name="Karvinen A."/>
            <person name="Nykanen H."/>
        </authorList>
    </citation>
    <scope>NUCLEOTIDE SEQUENCE [LARGE SCALE GENOMIC DNA]</scope>
    <source>
        <strain evidence="2">AMbin10</strain>
    </source>
</reference>
<dbReference type="NCBIfam" id="TIGR03509">
    <property type="entry name" value="OMP_MtrB_PioB"/>
    <property type="match status" value="1"/>
</dbReference>
<dbReference type="Proteomes" id="UP000249396">
    <property type="component" value="Unassembled WGS sequence"/>
</dbReference>
<organism evidence="2 3">
    <name type="scientific">Candidatus Methylumidiphilus alinenensis</name>
    <dbReference type="NCBI Taxonomy" id="2202197"/>
    <lineage>
        <taxon>Bacteria</taxon>
        <taxon>Pseudomonadati</taxon>
        <taxon>Pseudomonadota</taxon>
        <taxon>Gammaproteobacteria</taxon>
        <taxon>Methylococcales</taxon>
        <taxon>Candidatus Methylumidiphilus</taxon>
    </lineage>
</organism>
<name>A0A2W4Q970_9GAMM</name>
<feature type="chain" id="PRO_5016093185" description="MtrB/PioB family decaheme-associated outer membrane protein" evidence="1">
    <location>
        <begin position="30"/>
        <end position="881"/>
    </location>
</feature>
<proteinExistence type="predicted"/>
<dbReference type="AlphaFoldDB" id="A0A2W4Q970"/>
<dbReference type="SUPFAM" id="SSF56935">
    <property type="entry name" value="Porins"/>
    <property type="match status" value="2"/>
</dbReference>
<dbReference type="EMBL" id="QJPH01000592">
    <property type="protein sequence ID" value="PZN68891.1"/>
    <property type="molecule type" value="Genomic_DNA"/>
</dbReference>
<accession>A0A2W4Q970</accession>
<dbReference type="InterPro" id="IPR020016">
    <property type="entry name" value="Decahaem-assoc_OM_MtrB/PioB"/>
</dbReference>
<dbReference type="Pfam" id="PF11854">
    <property type="entry name" value="MtrB_PioB"/>
    <property type="match status" value="1"/>
</dbReference>
<comment type="caution">
    <text evidence="2">The sequence shown here is derived from an EMBL/GenBank/DDBJ whole genome shotgun (WGS) entry which is preliminary data.</text>
</comment>
<gene>
    <name evidence="2" type="ORF">DM484_30750</name>
</gene>
<evidence type="ECO:0000256" key="1">
    <source>
        <dbReference type="SAM" id="SignalP"/>
    </source>
</evidence>
<sequence length="881" mass="96077">MDNKNVSFKLKASAFAVFTTLLMGQSAIAENATGQPTAKPVKASHATKHKKAKATTAGKTVKAAPVARPIAVAPAPKPAVALAGTATKVADASDNAELRELTTPQSTIEAGVLGVSNGSWKYGQYNGLPDSGAYGIGNFDIKGGGAYDSKDATRWRLTGKNIGLETREFTGEYKDQGKYKLNFGYDEITQYKQGTYQTPYIGAGGNELFLPPNWKYPTTANNMRTLPSSDQPLFQGVELSTKRRRFDGGFSYFLDNEWEAKASMRHEERNGIQALGAPIVASRSVTLPNPISQSTDQINASLNFTGEKAYGSLAYYGSIFHNDYNSVIFQNAFSAPAAGNPKFGQMSSMPDNQFHQFIMNGGYNFSADTKLVGSGGYGRNWQDQNFLPYSTSTFAMPTQGNLNGAVDFKNVNVKLTHKATKDLNFAASYKYDERENLTSVHTYQFPDVDTAGAGTNFRNNTPFSRRVQTGNLDANYTIAKGHNLKLGYEVQNIDRWCNGTWTSCVDSSTTLENIGKIDYRGNPIDRLTTNLGYAYSNRSAYNYNQDNAYLASFQGPQTLSQLRLYDSYLATGIPAWGPFLGYPTKGMPYPYPGVFVNNNPVTLAPGGGNALDINGLGRFNTAPRDRQSFHSLLSYQLTDKLALSVNGDYKYDNYYESNYGLQSSKNWSLNFDSSYNFSEDLSGHVFYTYQDIFNKTAGSSAGSNSNTGSTAAGSVVGGCVNNVLAKNVAAKIDPCLNWLSNMGNNINTVGLGLKQKGLFSGKLDLNGDFLLSFAKTTTDVTGGQYSSVTGANATTGPFYYIPATNMPIVNTQTYQFKLNAKYNINKASAVNLVYSFQHMWSNDYTYIGMQPFGTPTGVMPTNMQAPVYSIHAVGLSYIYNF</sequence>
<protein>
    <recommendedName>
        <fullName evidence="4">MtrB/PioB family decaheme-associated outer membrane protein</fullName>
    </recommendedName>
</protein>
<evidence type="ECO:0000313" key="2">
    <source>
        <dbReference type="EMBL" id="PZN68891.1"/>
    </source>
</evidence>